<gene>
    <name evidence="5" type="ORF">MNBD_NITROSPINAE04-691</name>
</gene>
<keyword evidence="3" id="KW-0804">Transcription</keyword>
<dbReference type="Gene3D" id="1.10.10.10">
    <property type="entry name" value="Winged helix-like DNA-binding domain superfamily/Winged helix DNA-binding domain"/>
    <property type="match status" value="1"/>
</dbReference>
<evidence type="ECO:0000313" key="5">
    <source>
        <dbReference type="EMBL" id="VAX22852.1"/>
    </source>
</evidence>
<dbReference type="PANTHER" id="PTHR42756">
    <property type="entry name" value="TRANSCRIPTIONAL REGULATOR, MARR"/>
    <property type="match status" value="1"/>
</dbReference>
<feature type="domain" description="HTH marR-type" evidence="4">
    <location>
        <begin position="1"/>
        <end position="140"/>
    </location>
</feature>
<dbReference type="PANTHER" id="PTHR42756:SF1">
    <property type="entry name" value="TRANSCRIPTIONAL REPRESSOR OF EMRAB OPERON"/>
    <property type="match status" value="1"/>
</dbReference>
<dbReference type="EMBL" id="UOGA01000232">
    <property type="protein sequence ID" value="VAX22852.1"/>
    <property type="molecule type" value="Genomic_DNA"/>
</dbReference>
<sequence>MEPTKESERVKTLIDMIVNRYQEIESTVPLLSKELSGAERKALKMVSGGKRVTIGSIGGRLNMPASTTTWLVGNLVKRSIFKRERDQNDRRKTWIELTEKGRALAGLMDRIPDRIAADLLYKLDPDQRKTFVSLVNDALNRIGEVGSL</sequence>
<keyword evidence="1" id="KW-0805">Transcription regulation</keyword>
<accession>A0A3B1C433</accession>
<dbReference type="GO" id="GO:0003677">
    <property type="term" value="F:DNA binding"/>
    <property type="evidence" value="ECO:0007669"/>
    <property type="project" value="UniProtKB-KW"/>
</dbReference>
<dbReference type="PROSITE" id="PS50995">
    <property type="entry name" value="HTH_MARR_2"/>
    <property type="match status" value="1"/>
</dbReference>
<reference evidence="5" key="1">
    <citation type="submission" date="2018-06" db="EMBL/GenBank/DDBJ databases">
        <authorList>
            <person name="Zhirakovskaya E."/>
        </authorList>
    </citation>
    <scope>NUCLEOTIDE SEQUENCE</scope>
</reference>
<organism evidence="5">
    <name type="scientific">hydrothermal vent metagenome</name>
    <dbReference type="NCBI Taxonomy" id="652676"/>
    <lineage>
        <taxon>unclassified sequences</taxon>
        <taxon>metagenomes</taxon>
        <taxon>ecological metagenomes</taxon>
    </lineage>
</organism>
<evidence type="ECO:0000256" key="3">
    <source>
        <dbReference type="ARBA" id="ARBA00023163"/>
    </source>
</evidence>
<proteinExistence type="predicted"/>
<protein>
    <recommendedName>
        <fullName evidence="4">HTH marR-type domain-containing protein</fullName>
    </recommendedName>
</protein>
<name>A0A3B1C433_9ZZZZ</name>
<dbReference type="InterPro" id="IPR000835">
    <property type="entry name" value="HTH_MarR-typ"/>
</dbReference>
<evidence type="ECO:0000256" key="2">
    <source>
        <dbReference type="ARBA" id="ARBA00023125"/>
    </source>
</evidence>
<dbReference type="AlphaFoldDB" id="A0A3B1C433"/>
<dbReference type="InterPro" id="IPR036390">
    <property type="entry name" value="WH_DNA-bd_sf"/>
</dbReference>
<dbReference type="InterPro" id="IPR036388">
    <property type="entry name" value="WH-like_DNA-bd_sf"/>
</dbReference>
<dbReference type="SMART" id="SM00347">
    <property type="entry name" value="HTH_MARR"/>
    <property type="match status" value="1"/>
</dbReference>
<dbReference type="Pfam" id="PF13463">
    <property type="entry name" value="HTH_27"/>
    <property type="match status" value="1"/>
</dbReference>
<evidence type="ECO:0000259" key="4">
    <source>
        <dbReference type="PROSITE" id="PS50995"/>
    </source>
</evidence>
<dbReference type="GO" id="GO:0003700">
    <property type="term" value="F:DNA-binding transcription factor activity"/>
    <property type="evidence" value="ECO:0007669"/>
    <property type="project" value="InterPro"/>
</dbReference>
<keyword evidence="2" id="KW-0238">DNA-binding</keyword>
<dbReference type="SUPFAM" id="SSF46785">
    <property type="entry name" value="Winged helix' DNA-binding domain"/>
    <property type="match status" value="1"/>
</dbReference>
<evidence type="ECO:0000256" key="1">
    <source>
        <dbReference type="ARBA" id="ARBA00023015"/>
    </source>
</evidence>